<evidence type="ECO:0000259" key="3">
    <source>
        <dbReference type="PROSITE" id="PS50977"/>
    </source>
</evidence>
<feature type="DNA-binding region" description="H-T-H motif" evidence="2">
    <location>
        <begin position="52"/>
        <end position="71"/>
    </location>
</feature>
<dbReference type="EMBL" id="FMXQ01000011">
    <property type="protein sequence ID" value="SDB54292.1"/>
    <property type="molecule type" value="Genomic_DNA"/>
</dbReference>
<dbReference type="PANTHER" id="PTHR30328">
    <property type="entry name" value="TRANSCRIPTIONAL REPRESSOR"/>
    <property type="match status" value="1"/>
</dbReference>
<dbReference type="GO" id="GO:0003677">
    <property type="term" value="F:DNA binding"/>
    <property type="evidence" value="ECO:0007669"/>
    <property type="project" value="UniProtKB-UniRule"/>
</dbReference>
<name>A0A1G6EAC1_9HYPH</name>
<dbReference type="Gene3D" id="1.10.357.10">
    <property type="entry name" value="Tetracycline Repressor, domain 2"/>
    <property type="match status" value="1"/>
</dbReference>
<dbReference type="SUPFAM" id="SSF48498">
    <property type="entry name" value="Tetracyclin repressor-like, C-terminal domain"/>
    <property type="match status" value="1"/>
</dbReference>
<dbReference type="InterPro" id="IPR050109">
    <property type="entry name" value="HTH-type_TetR-like_transc_reg"/>
</dbReference>
<dbReference type="PROSITE" id="PS50977">
    <property type="entry name" value="HTH_TETR_2"/>
    <property type="match status" value="1"/>
</dbReference>
<dbReference type="InterPro" id="IPR009057">
    <property type="entry name" value="Homeodomain-like_sf"/>
</dbReference>
<evidence type="ECO:0000256" key="2">
    <source>
        <dbReference type="PROSITE-ProRule" id="PRU00335"/>
    </source>
</evidence>
<organism evidence="4 5">
    <name type="scientific">Bauldia litoralis</name>
    <dbReference type="NCBI Taxonomy" id="665467"/>
    <lineage>
        <taxon>Bacteria</taxon>
        <taxon>Pseudomonadati</taxon>
        <taxon>Pseudomonadota</taxon>
        <taxon>Alphaproteobacteria</taxon>
        <taxon>Hyphomicrobiales</taxon>
        <taxon>Kaistiaceae</taxon>
        <taxon>Bauldia</taxon>
    </lineage>
</organism>
<protein>
    <submittedName>
        <fullName evidence="4">Transcriptional regulator, TetR family</fullName>
    </submittedName>
</protein>
<dbReference type="STRING" id="665467.SAMN02982931_04269"/>
<gene>
    <name evidence="4" type="ORF">SAMN02982931_04269</name>
</gene>
<reference evidence="4 5" key="1">
    <citation type="submission" date="2016-10" db="EMBL/GenBank/DDBJ databases">
        <authorList>
            <person name="de Groot N.N."/>
        </authorList>
    </citation>
    <scope>NUCLEOTIDE SEQUENCE [LARGE SCALE GENOMIC DNA]</scope>
    <source>
        <strain evidence="4 5">ATCC 35022</strain>
    </source>
</reference>
<keyword evidence="1 2" id="KW-0238">DNA-binding</keyword>
<keyword evidence="5" id="KW-1185">Reference proteome</keyword>
<dbReference type="SUPFAM" id="SSF46689">
    <property type="entry name" value="Homeodomain-like"/>
    <property type="match status" value="1"/>
</dbReference>
<dbReference type="Pfam" id="PF00440">
    <property type="entry name" value="TetR_N"/>
    <property type="match status" value="1"/>
</dbReference>
<dbReference type="PANTHER" id="PTHR30328:SF54">
    <property type="entry name" value="HTH-TYPE TRANSCRIPTIONAL REPRESSOR SCO4008"/>
    <property type="match status" value="1"/>
</dbReference>
<dbReference type="InterPro" id="IPR036271">
    <property type="entry name" value="Tet_transcr_reg_TetR-rel_C_sf"/>
</dbReference>
<dbReference type="RefSeq" id="WP_210185657.1">
    <property type="nucleotide sequence ID" value="NZ_FMXQ01000011.1"/>
</dbReference>
<accession>A0A1G6EAC1</accession>
<evidence type="ECO:0000256" key="1">
    <source>
        <dbReference type="ARBA" id="ARBA00023125"/>
    </source>
</evidence>
<dbReference type="Pfam" id="PF17938">
    <property type="entry name" value="TetR_C_29"/>
    <property type="match status" value="1"/>
</dbReference>
<dbReference type="Proteomes" id="UP000199071">
    <property type="component" value="Unassembled WGS sequence"/>
</dbReference>
<proteinExistence type="predicted"/>
<dbReference type="InterPro" id="IPR001647">
    <property type="entry name" value="HTH_TetR"/>
</dbReference>
<dbReference type="PRINTS" id="PR00455">
    <property type="entry name" value="HTHTETR"/>
</dbReference>
<evidence type="ECO:0000313" key="4">
    <source>
        <dbReference type="EMBL" id="SDB54292.1"/>
    </source>
</evidence>
<feature type="domain" description="HTH tetR-type" evidence="3">
    <location>
        <begin position="29"/>
        <end position="89"/>
    </location>
</feature>
<sequence length="231" mass="26722">MKPQETIDRRYLPRVVAKRPVEARKHDAERTRQDILAAAMNEFAEHGDTGARIDRIAENARCNKALIYAYFGNKEDLFAVVLREAYIQIREGEKRLDLDALSPKEAIVRLLRFTAKHFHDNPWFIRLLNTENQRGGRTIRKMNGLNELNSPLVRMLGEVLKRGQAEGVLRSDVDPLHLYLSIAGLFYFPLSNSFTLSAIFDQDIDSDRWLEERMKCAEEMVIAYLSVERKS</sequence>
<dbReference type="AlphaFoldDB" id="A0A1G6EAC1"/>
<evidence type="ECO:0000313" key="5">
    <source>
        <dbReference type="Proteomes" id="UP000199071"/>
    </source>
</evidence>
<dbReference type="InterPro" id="IPR041474">
    <property type="entry name" value="NicS_C"/>
</dbReference>